<organism evidence="3 4">
    <name type="scientific">Actinocrinis puniceicyclus</name>
    <dbReference type="NCBI Taxonomy" id="977794"/>
    <lineage>
        <taxon>Bacteria</taxon>
        <taxon>Bacillati</taxon>
        <taxon>Actinomycetota</taxon>
        <taxon>Actinomycetes</taxon>
        <taxon>Catenulisporales</taxon>
        <taxon>Actinospicaceae</taxon>
        <taxon>Actinocrinis</taxon>
    </lineage>
</organism>
<feature type="non-terminal residue" evidence="3">
    <location>
        <position position="1"/>
    </location>
</feature>
<evidence type="ECO:0000313" key="3">
    <source>
        <dbReference type="EMBL" id="MBS2965678.1"/>
    </source>
</evidence>
<feature type="compositionally biased region" description="Pro residues" evidence="1">
    <location>
        <begin position="183"/>
        <end position="196"/>
    </location>
</feature>
<dbReference type="InterPro" id="IPR027381">
    <property type="entry name" value="LytR/CpsA/Psr_C"/>
</dbReference>
<feature type="domain" description="LytR/CpsA/Psr regulator C-terminal" evidence="2">
    <location>
        <begin position="349"/>
        <end position="434"/>
    </location>
</feature>
<proteinExistence type="predicted"/>
<evidence type="ECO:0000256" key="1">
    <source>
        <dbReference type="SAM" id="MobiDB-lite"/>
    </source>
</evidence>
<feature type="compositionally biased region" description="Low complexity" evidence="1">
    <location>
        <begin position="1"/>
        <end position="13"/>
    </location>
</feature>
<feature type="region of interest" description="Disordered" evidence="1">
    <location>
        <begin position="1"/>
        <end position="261"/>
    </location>
</feature>
<dbReference type="AlphaFoldDB" id="A0A8J8BDV5"/>
<feature type="region of interest" description="Disordered" evidence="1">
    <location>
        <begin position="308"/>
        <end position="339"/>
    </location>
</feature>
<accession>A0A8J8BDV5</accession>
<feature type="compositionally biased region" description="Gly residues" evidence="1">
    <location>
        <begin position="117"/>
        <end position="128"/>
    </location>
</feature>
<dbReference type="Gene3D" id="3.30.70.2390">
    <property type="match status" value="1"/>
</dbReference>
<protein>
    <submittedName>
        <fullName evidence="3">LytR C-terminal domain-containing protein</fullName>
    </submittedName>
</protein>
<evidence type="ECO:0000259" key="2">
    <source>
        <dbReference type="Pfam" id="PF13399"/>
    </source>
</evidence>
<evidence type="ECO:0000313" key="4">
    <source>
        <dbReference type="Proteomes" id="UP000677913"/>
    </source>
</evidence>
<dbReference type="EMBL" id="JAGSXH010000095">
    <property type="protein sequence ID" value="MBS2965678.1"/>
    <property type="molecule type" value="Genomic_DNA"/>
</dbReference>
<gene>
    <name evidence="3" type="ORF">KGA66_21685</name>
</gene>
<feature type="compositionally biased region" description="Basic and acidic residues" evidence="1">
    <location>
        <begin position="151"/>
        <end position="162"/>
    </location>
</feature>
<dbReference type="Pfam" id="PF13399">
    <property type="entry name" value="LytR_C"/>
    <property type="match status" value="1"/>
</dbReference>
<name>A0A8J8BDV5_9ACTN</name>
<sequence>PPPAPSAQAQAAARSDGPPLPTRPARHGGAPDSHEASRPAQPDFGDLPTGADLPRISDPTRRGPAGRTDSGQHPIGRPDPGRSAAGPGSGSFDAGRFDTGQFDTGQHATGQFDSGQFGTGSFGTGAGQGPDRFGTGQFPAGRYGGAPPRPDASREGAPRPEGSRPGQYPGSSRPDDSRADGPPVFPPFAARPPQPGARPTRPGPADAAAPPRLSRLEAGRAARAADSRADREEELDQDSGRGRSAHGRRAGSPSGNGGGNRKLIVGGAVGVVVLALIGYFATRPSGGSSGGAAADPTASQAVLDPGASAGASATASAGGANAAGNGTASASATGSAPTTTGAAAVDKARVHVAVFNGSAVNQRASGIKTALVNGGFTLATVGGNVAKTATTKVFYPSTRADSAAAVANALGIPSANLALSTTYTQVTVVIGTDWPSGTTYPAG</sequence>
<keyword evidence="4" id="KW-1185">Reference proteome</keyword>
<dbReference type="RefSeq" id="WP_211470031.1">
    <property type="nucleotide sequence ID" value="NZ_JAGSXH010000095.1"/>
</dbReference>
<comment type="caution">
    <text evidence="3">The sequence shown here is derived from an EMBL/GenBank/DDBJ whole genome shotgun (WGS) entry which is preliminary data.</text>
</comment>
<reference evidence="3" key="1">
    <citation type="submission" date="2021-04" db="EMBL/GenBank/DDBJ databases">
        <title>Genome based classification of Actinospica acidithermotolerans sp. nov., an actinobacterium isolated from an Indonesian hot spring.</title>
        <authorList>
            <person name="Kusuma A.B."/>
            <person name="Putra K.E."/>
            <person name="Nafisah S."/>
            <person name="Loh J."/>
            <person name="Nouioui I."/>
            <person name="Goodfellow M."/>
        </authorList>
    </citation>
    <scope>NUCLEOTIDE SEQUENCE</scope>
    <source>
        <strain evidence="3">DSM 45618</strain>
    </source>
</reference>
<dbReference type="Proteomes" id="UP000677913">
    <property type="component" value="Unassembled WGS sequence"/>
</dbReference>
<feature type="compositionally biased region" description="Low complexity" evidence="1">
    <location>
        <begin position="197"/>
        <end position="213"/>
    </location>
</feature>
<feature type="compositionally biased region" description="Basic and acidic residues" evidence="1">
    <location>
        <begin position="214"/>
        <end position="231"/>
    </location>
</feature>